<evidence type="ECO:0000313" key="2">
    <source>
        <dbReference type="EMBL" id="KPM06534.1"/>
    </source>
</evidence>
<dbReference type="AlphaFoldDB" id="A0A132A6G6"/>
<dbReference type="OrthoDB" id="6159439at2759"/>
<dbReference type="Proteomes" id="UP000616769">
    <property type="component" value="Unassembled WGS sequence"/>
</dbReference>
<comment type="caution">
    <text evidence="2">The sequence shown here is derived from an EMBL/GenBank/DDBJ whole genome shotgun (WGS) entry which is preliminary data.</text>
</comment>
<protein>
    <submittedName>
        <fullName evidence="2">Uncharacterized protein</fullName>
    </submittedName>
</protein>
<gene>
    <name evidence="2" type="ORF">QR98_0050110</name>
</gene>
<evidence type="ECO:0000256" key="1">
    <source>
        <dbReference type="SAM" id="MobiDB-lite"/>
    </source>
</evidence>
<reference evidence="2 3" key="1">
    <citation type="journal article" date="2015" name="Parasit. Vectors">
        <title>Draft genome of the scabies mite.</title>
        <authorList>
            <person name="Rider S.D.Jr."/>
            <person name="Morgan M.S."/>
            <person name="Arlian L.G."/>
        </authorList>
    </citation>
    <scope>NUCLEOTIDE SEQUENCE [LARGE SCALE GENOMIC DNA]</scope>
    <source>
        <strain evidence="2">Arlian Lab</strain>
    </source>
</reference>
<proteinExistence type="predicted"/>
<feature type="compositionally biased region" description="Low complexity" evidence="1">
    <location>
        <begin position="94"/>
        <end position="105"/>
    </location>
</feature>
<evidence type="ECO:0000313" key="3">
    <source>
        <dbReference type="Proteomes" id="UP000616769"/>
    </source>
</evidence>
<dbReference type="EMBL" id="JXLN01010922">
    <property type="protein sequence ID" value="KPM06534.1"/>
    <property type="molecule type" value="Genomic_DNA"/>
</dbReference>
<organism evidence="2 3">
    <name type="scientific">Sarcoptes scabiei</name>
    <name type="common">Itch mite</name>
    <name type="synonym">Acarus scabiei</name>
    <dbReference type="NCBI Taxonomy" id="52283"/>
    <lineage>
        <taxon>Eukaryota</taxon>
        <taxon>Metazoa</taxon>
        <taxon>Ecdysozoa</taxon>
        <taxon>Arthropoda</taxon>
        <taxon>Chelicerata</taxon>
        <taxon>Arachnida</taxon>
        <taxon>Acari</taxon>
        <taxon>Acariformes</taxon>
        <taxon>Sarcoptiformes</taxon>
        <taxon>Astigmata</taxon>
        <taxon>Psoroptidia</taxon>
        <taxon>Sarcoptoidea</taxon>
        <taxon>Sarcoptidae</taxon>
        <taxon>Sarcoptinae</taxon>
        <taxon>Sarcoptes</taxon>
    </lineage>
</organism>
<feature type="compositionally biased region" description="Polar residues" evidence="1">
    <location>
        <begin position="52"/>
        <end position="62"/>
    </location>
</feature>
<dbReference type="VEuPathDB" id="VectorBase:SSCA000299"/>
<accession>A0A132A6G6</accession>
<name>A0A132A6G6_SARSC</name>
<sequence>MASNKAIEQYQQSPFAIQQLLGLSKPTIRNSSNSIEKNLPDHLNLSEKNNKFDNFTNSNFSSDDTESKKLRIDSNSSKSSQDGEEDEDDLLNQSRPSSTSSSISVGSINTSFSASNRNPFTTNSLLSSSSSSLSVNNLVNSSSFADLSQVYFSSSSSTTSSSVNVQSRSAINRFPSLAQSILPDLTPSMNEKLPNLLESTSISAPLNQKKDSSSGQSINNQQHQYSDNHTKIYFNSQAAAAFMSAASVHVGLNHHQQQQQTNHKPNGFTSALFNPFVNSDQNVQKFGDKNTVIYNMV</sequence>
<feature type="region of interest" description="Disordered" evidence="1">
    <location>
        <begin position="50"/>
        <end position="105"/>
    </location>
</feature>